<feature type="domain" description="Methyltransferase type 12" evidence="1">
    <location>
        <begin position="188"/>
        <end position="281"/>
    </location>
</feature>
<dbReference type="Pfam" id="PF21320">
    <property type="entry name" value="WHD_Rv2258c"/>
    <property type="match status" value="1"/>
</dbReference>
<dbReference type="InterPro" id="IPR013217">
    <property type="entry name" value="Methyltransf_12"/>
</dbReference>
<evidence type="ECO:0000313" key="3">
    <source>
        <dbReference type="EMBL" id="MEV0705939.1"/>
    </source>
</evidence>
<dbReference type="SUPFAM" id="SSF46785">
    <property type="entry name" value="Winged helix' DNA-binding domain"/>
    <property type="match status" value="1"/>
</dbReference>
<dbReference type="PANTHER" id="PTHR45128">
    <property type="entry name" value="METHYLTRANSFERASE TYPE 11"/>
    <property type="match status" value="1"/>
</dbReference>
<feature type="domain" description="S-adenosylmethionine-dependent methyltransferase Rv2258c-like winged HTH" evidence="2">
    <location>
        <begin position="35"/>
        <end position="105"/>
    </location>
</feature>
<dbReference type="InterPro" id="IPR048711">
    <property type="entry name" value="WHD_Rv2258c"/>
</dbReference>
<dbReference type="GO" id="GO:0032259">
    <property type="term" value="P:methylation"/>
    <property type="evidence" value="ECO:0007669"/>
    <property type="project" value="UniProtKB-KW"/>
</dbReference>
<dbReference type="InterPro" id="IPR029063">
    <property type="entry name" value="SAM-dependent_MTases_sf"/>
</dbReference>
<keyword evidence="3" id="KW-0808">Transferase</keyword>
<gene>
    <name evidence="3" type="ORF">AB0I48_00055</name>
</gene>
<evidence type="ECO:0000259" key="2">
    <source>
        <dbReference type="Pfam" id="PF21320"/>
    </source>
</evidence>
<dbReference type="PANTHER" id="PTHR45128:SF2">
    <property type="entry name" value="METHYLTRANSFERASE DOMAIN-CONTAINING PROTEIN"/>
    <property type="match status" value="1"/>
</dbReference>
<keyword evidence="3" id="KW-0489">Methyltransferase</keyword>
<dbReference type="InterPro" id="IPR036388">
    <property type="entry name" value="WH-like_DNA-bd_sf"/>
</dbReference>
<dbReference type="EMBL" id="JBFAKC010000001">
    <property type="protein sequence ID" value="MEV0705939.1"/>
    <property type="molecule type" value="Genomic_DNA"/>
</dbReference>
<accession>A0ABV3FKJ9</accession>
<reference evidence="3 4" key="1">
    <citation type="submission" date="2024-06" db="EMBL/GenBank/DDBJ databases">
        <title>The Natural Products Discovery Center: Release of the First 8490 Sequenced Strains for Exploring Actinobacteria Biosynthetic Diversity.</title>
        <authorList>
            <person name="Kalkreuter E."/>
            <person name="Kautsar S.A."/>
            <person name="Yang D."/>
            <person name="Bader C.D."/>
            <person name="Teijaro C.N."/>
            <person name="Fluegel L."/>
            <person name="Davis C.M."/>
            <person name="Simpson J.R."/>
            <person name="Lauterbach L."/>
            <person name="Steele A.D."/>
            <person name="Gui C."/>
            <person name="Meng S."/>
            <person name="Li G."/>
            <person name="Viehrig K."/>
            <person name="Ye F."/>
            <person name="Su P."/>
            <person name="Kiefer A.F."/>
            <person name="Nichols A."/>
            <person name="Cepeda A.J."/>
            <person name="Yan W."/>
            <person name="Fan B."/>
            <person name="Jiang Y."/>
            <person name="Adhikari A."/>
            <person name="Zheng C.-J."/>
            <person name="Schuster L."/>
            <person name="Cowan T.M."/>
            <person name="Smanski M.J."/>
            <person name="Chevrette M.G."/>
            <person name="De Carvalho L.P.S."/>
            <person name="Shen B."/>
        </authorList>
    </citation>
    <scope>NUCLEOTIDE SEQUENCE [LARGE SCALE GENOMIC DNA]</scope>
    <source>
        <strain evidence="3 4">NPDC050403</strain>
    </source>
</reference>
<dbReference type="SUPFAM" id="SSF53335">
    <property type="entry name" value="S-adenosyl-L-methionine-dependent methyltransferases"/>
    <property type="match status" value="1"/>
</dbReference>
<dbReference type="CDD" id="cd02440">
    <property type="entry name" value="AdoMet_MTases"/>
    <property type="match status" value="1"/>
</dbReference>
<evidence type="ECO:0000259" key="1">
    <source>
        <dbReference type="Pfam" id="PF08242"/>
    </source>
</evidence>
<proteinExistence type="predicted"/>
<dbReference type="GO" id="GO:0008168">
    <property type="term" value="F:methyltransferase activity"/>
    <property type="evidence" value="ECO:0007669"/>
    <property type="project" value="UniProtKB-KW"/>
</dbReference>
<name>A0ABV3FKJ9_9NOCA</name>
<dbReference type="Proteomes" id="UP001551695">
    <property type="component" value="Unassembled WGS sequence"/>
</dbReference>
<sequence length="363" mass="39018">MTSTLDPITGATAPDPAEIEAFAARAVGDAATWMVTTMTMLGDRLGLWRAMADSRPVTAVELAAATGTDERYVREWLSSMTAHGYLTHSPESARFTLPPAHVPVLAVESPAHIGGLHQALFGLTGILGAVLDSFRYGGGVPMSAYPTDWWQGLERFSAGWFDYLLPQVWLPALPDLHETLRRGADVADVGCGRGRALIRLAEQFPAGRYVGFDVHPESIEAARAAALAAGVGDRVRFECRDVSGELPGDYDVITTFDVIHDAADPLGMLRAIRAALRPDGRYLCLDINASHRLEDNAGPVAAYFYGVSVLFCMTTSLADGGAGLGTCGFPEHTAREMCARAGFGTVRRVEMENPFNILYEITA</sequence>
<keyword evidence="4" id="KW-1185">Reference proteome</keyword>
<dbReference type="InterPro" id="IPR036390">
    <property type="entry name" value="WH_DNA-bd_sf"/>
</dbReference>
<dbReference type="Gene3D" id="1.10.10.10">
    <property type="entry name" value="Winged helix-like DNA-binding domain superfamily/Winged helix DNA-binding domain"/>
    <property type="match status" value="1"/>
</dbReference>
<protein>
    <submittedName>
        <fullName evidence="3">Methyltransferase</fullName>
    </submittedName>
</protein>
<dbReference type="Gene3D" id="3.40.50.150">
    <property type="entry name" value="Vaccinia Virus protein VP39"/>
    <property type="match status" value="1"/>
</dbReference>
<organism evidence="3 4">
    <name type="scientific">Nocardia aurea</name>
    <dbReference type="NCBI Taxonomy" id="2144174"/>
    <lineage>
        <taxon>Bacteria</taxon>
        <taxon>Bacillati</taxon>
        <taxon>Actinomycetota</taxon>
        <taxon>Actinomycetes</taxon>
        <taxon>Mycobacteriales</taxon>
        <taxon>Nocardiaceae</taxon>
        <taxon>Nocardia</taxon>
    </lineage>
</organism>
<dbReference type="InterPro" id="IPR053173">
    <property type="entry name" value="SAM-binding_MTase"/>
</dbReference>
<dbReference type="Pfam" id="PF08242">
    <property type="entry name" value="Methyltransf_12"/>
    <property type="match status" value="1"/>
</dbReference>
<evidence type="ECO:0000313" key="4">
    <source>
        <dbReference type="Proteomes" id="UP001551695"/>
    </source>
</evidence>
<dbReference type="RefSeq" id="WP_109523463.1">
    <property type="nucleotide sequence ID" value="NZ_JBFAKC010000001.1"/>
</dbReference>
<comment type="caution">
    <text evidence="3">The sequence shown here is derived from an EMBL/GenBank/DDBJ whole genome shotgun (WGS) entry which is preliminary data.</text>
</comment>